<feature type="compositionally biased region" description="Polar residues" evidence="8">
    <location>
        <begin position="1091"/>
        <end position="1102"/>
    </location>
</feature>
<dbReference type="PANTHER" id="PTHR24216">
    <property type="entry name" value="PAXILLIN-RELATED"/>
    <property type="match status" value="1"/>
</dbReference>
<evidence type="ECO:0000256" key="8">
    <source>
        <dbReference type="SAM" id="MobiDB-lite"/>
    </source>
</evidence>
<evidence type="ECO:0000256" key="2">
    <source>
        <dbReference type="ARBA" id="ARBA00007112"/>
    </source>
</evidence>
<reference evidence="9" key="1">
    <citation type="submission" date="2013-07" db="EMBL/GenBank/DDBJ databases">
        <title>The Genome Sequence of Cryptococcus pinus CBS10737.</title>
        <authorList>
            <consortium name="The Broad Institute Genome Sequencing Platform"/>
            <person name="Cuomo C."/>
            <person name="Litvintseva A."/>
            <person name="Chen Y."/>
            <person name="Heitman J."/>
            <person name="Sun S."/>
            <person name="Springer D."/>
            <person name="Dromer F."/>
            <person name="Young S.K."/>
            <person name="Zeng Q."/>
            <person name="Gargeya S."/>
            <person name="Fitzgerald M."/>
            <person name="Abouelleil A."/>
            <person name="Alvarado L."/>
            <person name="Berlin A.M."/>
            <person name="Chapman S.B."/>
            <person name="Dewar J."/>
            <person name="Goldberg J."/>
            <person name="Griggs A."/>
            <person name="Gujja S."/>
            <person name="Hansen M."/>
            <person name="Howarth C."/>
            <person name="Imamovic A."/>
            <person name="Larimer J."/>
            <person name="McCowan C."/>
            <person name="Murphy C."/>
            <person name="Pearson M."/>
            <person name="Priest M."/>
            <person name="Roberts A."/>
            <person name="Saif S."/>
            <person name="Shea T."/>
            <person name="Sykes S."/>
            <person name="Wortman J."/>
            <person name="Nusbaum C."/>
            <person name="Birren B."/>
        </authorList>
    </citation>
    <scope>NUCLEOTIDE SEQUENCE [LARGE SCALE GENOMIC DNA]</scope>
    <source>
        <strain evidence="9">CBS 10737</strain>
    </source>
</reference>
<dbReference type="RefSeq" id="XP_019008875.1">
    <property type="nucleotide sequence ID" value="XM_019158262.1"/>
</dbReference>
<feature type="compositionally biased region" description="Basic and acidic residues" evidence="8">
    <location>
        <begin position="791"/>
        <end position="800"/>
    </location>
</feature>
<dbReference type="InterPro" id="IPR025279">
    <property type="entry name" value="NST1"/>
</dbReference>
<keyword evidence="11" id="KW-1185">Reference proteome</keyword>
<feature type="compositionally biased region" description="Low complexity" evidence="8">
    <location>
        <begin position="380"/>
        <end position="410"/>
    </location>
</feature>
<feature type="compositionally biased region" description="Low complexity" evidence="8">
    <location>
        <begin position="960"/>
        <end position="969"/>
    </location>
</feature>
<feature type="region of interest" description="Disordered" evidence="8">
    <location>
        <begin position="688"/>
        <end position="724"/>
    </location>
</feature>
<dbReference type="OrthoDB" id="21629at2759"/>
<reference evidence="10" key="4">
    <citation type="submission" date="2024-02" db="EMBL/GenBank/DDBJ databases">
        <title>Comparative genomics of Cryptococcus and Kwoniella reveals pathogenesis evolution and contrasting modes of karyotype evolution via chromosome fusion or intercentromeric recombination.</title>
        <authorList>
            <person name="Coelho M.A."/>
            <person name="David-Palma M."/>
            <person name="Shea T."/>
            <person name="Bowers K."/>
            <person name="McGinley-Smith S."/>
            <person name="Mohammad A.W."/>
            <person name="Gnirke A."/>
            <person name="Yurkov A.M."/>
            <person name="Nowrousian M."/>
            <person name="Sun S."/>
            <person name="Cuomo C.A."/>
            <person name="Heitman J."/>
        </authorList>
    </citation>
    <scope>NUCLEOTIDE SEQUENCE</scope>
    <source>
        <strain evidence="10">CBS 10737</strain>
    </source>
</reference>
<feature type="compositionally biased region" description="Polar residues" evidence="8">
    <location>
        <begin position="1157"/>
        <end position="1175"/>
    </location>
</feature>
<feature type="compositionally biased region" description="Polar residues" evidence="8">
    <location>
        <begin position="1358"/>
        <end position="1368"/>
    </location>
</feature>
<feature type="compositionally biased region" description="Basic residues" evidence="8">
    <location>
        <begin position="292"/>
        <end position="302"/>
    </location>
</feature>
<evidence type="ECO:0000256" key="5">
    <source>
        <dbReference type="ARBA" id="ARBA00023016"/>
    </source>
</evidence>
<comment type="subcellular location">
    <subcellularLocation>
        <location evidence="1 7">Cytoplasm</location>
    </subcellularLocation>
</comment>
<feature type="compositionally biased region" description="Acidic residues" evidence="8">
    <location>
        <begin position="702"/>
        <end position="712"/>
    </location>
</feature>
<sequence length="1436" mass="156528">MSSNPQSVPPTGLSKSAAKKRAKKAARSASVVGGQTVEGIRSFSGEIPISTNQPPSVAPPLPPSAPDSLDPSLFNFSAPPGSYPVDVQYDNNGYYDDEVDVPLNVGNHHTHQNNFAGSYSIDYNLSLQNGGALAGLSAPFNITHDDLISAANELYKRMADPEFGADDAYWSSLPPHIRQFIRDAVPFTGTISQNTPGNNSSQRTMYQMAQQIVQAASQGMGLGQGIGSNLMSGVTGVNGMSGNQRQFNQPSIGEELGFRRHPDARDEEYEDEEDYEVDEPDYHAPNGDAPKKKNKKKKKKNAASKLSETPAAPIPPPTTMRPQQQPPPRQPVPPQPQMQQHQQQQPHHQQPALNPPPPPVTPAPAHPPPSSRAAGKQPMSNNNAPSSNPPARSARAAGKAPASAAPAHNSHSGHNHSHPSASSKPTAKGKAPAAPAPPAKIWTQSSAEDRENIRLFWLGLSEAERRDLLRIEKDAVLRKMKEQHRHSCGCAVCGRKKVNIEMELDQLYEQYYDELRSYAAEQRAAANGIKPPPNGAGPFPGSVEVDSTGVITRYDHRAPDPMGDHDHDDLDGEDSEEYDDEDDYGDEDELDDEELGSDEADVGDDLDDHQHHNHQHPPPPPTRNNQQRPPAPNSKPPVPRQQADGGDDFLSFGSSLATIKGGILTIADDMLKNDGSKFLEMMEQLAIRRSVREDQNIRDMQEETDDEDDESKDEPLTDAERMEEGKRMFQIFAARMFEQRVLQAYREKVAKQREEQLLRELEEEEDSKRAREEKKAKESQKKKDKKKMQKQKADEEKAARDAAIAEEQRAAKARAEEQERERQRRQEEERNRREAVKKAAQEEAQRQAAERKKRQQEEKEREEEAAKKKRERDEKAKKEREAREKEAKEKEKRDREERFAKEKAEKERLAKEKAEKAEKDRIAKEAKDKAEKDRLAKLEHDRAEKAKRDEIERKEKEAVAAEQAKALAAQRERAKADKERAAAEKRAAAAQSAIASAPTPSLPISMHSIKSPRNGNTPQTTPPVTQPSPIKAPRPPSAPSAGSSSVGGRSQKTPQPYYPQPIPPVGVPVPSFQRMPVPQTYSAGFRGAPGFSTQSPAFSPPQTNGPGPSISPNPPARGFAPEPSPPFEHNIRTAPIGMGFPPVKPPTRIPSVDEPFSTATPSTAPIGTTPLPSSRHVSGEIGSIGSGLSVSGSSALDDFSRPSPIGAIGTIGAPGPIGRPSNSGTFLEQPQSSLPHQSVSGISGSSALRSSSPAQPEQVFGSAALGGDDEIVQPQQRRNLSNGGWDVPVAAAPGSGRWSSSPSIWGTSAPTAGSTNTNESIIGGGSWGQMPTIGERQQQPSSNSTSSSINGPPPPGFINQTPGANRQPSFGNFSLGSNNNNNQNTSLQGAPQPPPVIPFGHQQHQHQNLFSPNSQHQLPHLPHSHQHQHQHHTHHH</sequence>
<feature type="compositionally biased region" description="Low complexity" evidence="8">
    <location>
        <begin position="1340"/>
        <end position="1350"/>
    </location>
</feature>
<dbReference type="GeneID" id="30174930"/>
<feature type="compositionally biased region" description="Low complexity" evidence="8">
    <location>
        <begin position="418"/>
        <end position="433"/>
    </location>
</feature>
<dbReference type="EMBL" id="CP144520">
    <property type="protein sequence ID" value="WWC67558.1"/>
    <property type="molecule type" value="Genomic_DNA"/>
</dbReference>
<feature type="compositionally biased region" description="Basic and acidic residues" evidence="8">
    <location>
        <begin position="690"/>
        <end position="701"/>
    </location>
</feature>
<feature type="compositionally biased region" description="Polar residues" evidence="8">
    <location>
        <begin position="1221"/>
        <end position="1237"/>
    </location>
</feature>
<name>A0A1B9HWK2_9TREE</name>
<feature type="compositionally biased region" description="Acidic residues" evidence="8">
    <location>
        <begin position="569"/>
        <end position="607"/>
    </location>
</feature>
<feature type="compositionally biased region" description="Low complexity" evidence="8">
    <location>
        <begin position="337"/>
        <end position="352"/>
    </location>
</feature>
<reference evidence="9" key="3">
    <citation type="submission" date="2016-07" db="EMBL/GenBank/DDBJ databases">
        <title>Evolution of pathogenesis and genome organization in the Tremellales.</title>
        <authorList>
            <person name="Cuomo C."/>
            <person name="Litvintseva A."/>
            <person name="Heitman J."/>
            <person name="Chen Y."/>
            <person name="Sun S."/>
            <person name="Springer D."/>
            <person name="Dromer F."/>
            <person name="Young S."/>
            <person name="Zeng Q."/>
            <person name="Chapman S."/>
            <person name="Gujja S."/>
            <person name="Saif S."/>
            <person name="Birren B."/>
        </authorList>
    </citation>
    <scope>NUCLEOTIDE SEQUENCE</scope>
    <source>
        <strain evidence="9">CBS 10737</strain>
    </source>
</reference>
<feature type="region of interest" description="Disordered" evidence="8">
    <location>
        <begin position="1"/>
        <end position="75"/>
    </location>
</feature>
<feature type="compositionally biased region" description="Low complexity" evidence="8">
    <location>
        <begin position="1238"/>
        <end position="1252"/>
    </location>
</feature>
<evidence type="ECO:0000256" key="4">
    <source>
        <dbReference type="ARBA" id="ARBA00022490"/>
    </source>
</evidence>
<feature type="compositionally biased region" description="Basic and acidic residues" evidence="8">
    <location>
        <begin position="806"/>
        <end position="959"/>
    </location>
</feature>
<keyword evidence="4 7" id="KW-0963">Cytoplasm</keyword>
<evidence type="ECO:0000313" key="9">
    <source>
        <dbReference type="EMBL" id="OCF47656.1"/>
    </source>
</evidence>
<dbReference type="EMBL" id="KV700116">
    <property type="protein sequence ID" value="OCF47656.1"/>
    <property type="molecule type" value="Genomic_DNA"/>
</dbReference>
<dbReference type="Pfam" id="PF13945">
    <property type="entry name" value="NST1"/>
    <property type="match status" value="1"/>
</dbReference>
<dbReference type="Proteomes" id="UP000094020">
    <property type="component" value="Chromosome 2"/>
</dbReference>
<feature type="compositionally biased region" description="Basic and acidic residues" evidence="8">
    <location>
        <begin position="758"/>
        <end position="781"/>
    </location>
</feature>
<keyword evidence="6 7" id="KW-0175">Coiled coil</keyword>
<dbReference type="GO" id="GO:0005737">
    <property type="term" value="C:cytoplasm"/>
    <property type="evidence" value="ECO:0007669"/>
    <property type="project" value="UniProtKB-SubCell"/>
</dbReference>
<gene>
    <name evidence="9" type="ORF">I206_06561</name>
    <name evidence="10" type="ORF">I206_101467</name>
</gene>
<feature type="compositionally biased region" description="Pro residues" evidence="8">
    <location>
        <begin position="56"/>
        <end position="65"/>
    </location>
</feature>
<protein>
    <recommendedName>
        <fullName evidence="3 7">Stress response protein NST1</fullName>
    </recommendedName>
</protein>
<feature type="compositionally biased region" description="Pro residues" evidence="8">
    <location>
        <begin position="1056"/>
        <end position="1067"/>
    </location>
</feature>
<feature type="compositionally biased region" description="Low complexity" evidence="8">
    <location>
        <begin position="1039"/>
        <end position="1050"/>
    </location>
</feature>
<comment type="similarity">
    <text evidence="2 7">Belongs to the NST1 family.</text>
</comment>
<feature type="compositionally biased region" description="Acidic residues" evidence="8">
    <location>
        <begin position="265"/>
        <end position="279"/>
    </location>
</feature>
<feature type="region of interest" description="Disordered" evidence="8">
    <location>
        <begin position="523"/>
        <end position="653"/>
    </location>
</feature>
<proteinExistence type="inferred from homology"/>
<evidence type="ECO:0000313" key="11">
    <source>
        <dbReference type="Proteomes" id="UP000094020"/>
    </source>
</evidence>
<feature type="compositionally biased region" description="Low complexity" evidence="8">
    <location>
        <begin position="988"/>
        <end position="997"/>
    </location>
</feature>
<feature type="region of interest" description="Disordered" evidence="8">
    <location>
        <begin position="758"/>
        <end position="1175"/>
    </location>
</feature>
<evidence type="ECO:0000256" key="1">
    <source>
        <dbReference type="ARBA" id="ARBA00004496"/>
    </source>
</evidence>
<feature type="compositionally biased region" description="Polar residues" evidence="8">
    <location>
        <begin position="238"/>
        <end position="251"/>
    </location>
</feature>
<feature type="compositionally biased region" description="Pro residues" evidence="8">
    <location>
        <begin position="312"/>
        <end position="336"/>
    </location>
</feature>
<organism evidence="9">
    <name type="scientific">Kwoniella pini CBS 10737</name>
    <dbReference type="NCBI Taxonomy" id="1296096"/>
    <lineage>
        <taxon>Eukaryota</taxon>
        <taxon>Fungi</taxon>
        <taxon>Dikarya</taxon>
        <taxon>Basidiomycota</taxon>
        <taxon>Agaricomycotina</taxon>
        <taxon>Tremellomycetes</taxon>
        <taxon>Tremellales</taxon>
        <taxon>Cryptococcaceae</taxon>
        <taxon>Kwoniella</taxon>
    </lineage>
</organism>
<comment type="function">
    <text evidence="7">May act as a negative regulator of salt tolerance.</text>
</comment>
<keyword evidence="5 7" id="KW-0346">Stress response</keyword>
<accession>A0A1B9HWK2</accession>
<evidence type="ECO:0000313" key="10">
    <source>
        <dbReference type="EMBL" id="WWC67558.1"/>
    </source>
</evidence>
<feature type="compositionally biased region" description="Basic and acidic residues" evidence="8">
    <location>
        <begin position="713"/>
        <end position="724"/>
    </location>
</feature>
<feature type="compositionally biased region" description="Pro residues" evidence="8">
    <location>
        <begin position="629"/>
        <end position="639"/>
    </location>
</feature>
<dbReference type="PANTHER" id="PTHR24216:SF65">
    <property type="entry name" value="PAXILLIN-LIKE PROTEIN 1"/>
    <property type="match status" value="1"/>
</dbReference>
<dbReference type="STRING" id="1296096.A0A1B9HWK2"/>
<feature type="compositionally biased region" description="Polar residues" evidence="8">
    <location>
        <begin position="1297"/>
        <end position="1320"/>
    </location>
</feature>
<feature type="compositionally biased region" description="Basic residues" evidence="8">
    <location>
        <begin position="1422"/>
        <end position="1436"/>
    </location>
</feature>
<feature type="compositionally biased region" description="Polar residues" evidence="8">
    <location>
        <begin position="1273"/>
        <end position="1282"/>
    </location>
</feature>
<evidence type="ECO:0000256" key="7">
    <source>
        <dbReference type="RuleBase" id="RU049441"/>
    </source>
</evidence>
<reference evidence="10" key="2">
    <citation type="submission" date="2013-07" db="EMBL/GenBank/DDBJ databases">
        <authorList>
            <consortium name="The Broad Institute Genome Sequencing Platform"/>
            <person name="Cuomo C."/>
            <person name="Litvintseva A."/>
            <person name="Chen Y."/>
            <person name="Heitman J."/>
            <person name="Sun S."/>
            <person name="Springer D."/>
            <person name="Dromer F."/>
            <person name="Young S.K."/>
            <person name="Zeng Q."/>
            <person name="Gargeya S."/>
            <person name="Fitzgerald M."/>
            <person name="Abouelleil A."/>
            <person name="Alvarado L."/>
            <person name="Berlin A.M."/>
            <person name="Chapman S.B."/>
            <person name="Dewar J."/>
            <person name="Goldberg J."/>
            <person name="Griggs A."/>
            <person name="Gujja S."/>
            <person name="Hansen M."/>
            <person name="Howarth C."/>
            <person name="Imamovic A."/>
            <person name="Larimer J."/>
            <person name="McCowan C."/>
            <person name="Murphy C."/>
            <person name="Pearson M."/>
            <person name="Priest M."/>
            <person name="Roberts A."/>
            <person name="Saif S."/>
            <person name="Shea T."/>
            <person name="Sykes S."/>
            <person name="Wortman J."/>
            <person name="Nusbaum C."/>
            <person name="Birren B."/>
        </authorList>
    </citation>
    <scope>NUCLEOTIDE SEQUENCE</scope>
    <source>
        <strain evidence="10">CBS 10737</strain>
    </source>
</reference>
<evidence type="ECO:0000256" key="6">
    <source>
        <dbReference type="ARBA" id="ARBA00023054"/>
    </source>
</evidence>
<feature type="region of interest" description="Disordered" evidence="8">
    <location>
        <begin position="237"/>
        <end position="446"/>
    </location>
</feature>
<feature type="region of interest" description="Disordered" evidence="8">
    <location>
        <begin position="1213"/>
        <end position="1436"/>
    </location>
</feature>
<feature type="compositionally biased region" description="Basic and acidic residues" evidence="8">
    <location>
        <begin position="553"/>
        <end position="568"/>
    </location>
</feature>
<feature type="compositionally biased region" description="Pro residues" evidence="8">
    <location>
        <begin position="353"/>
        <end position="370"/>
    </location>
</feature>
<feature type="compositionally biased region" description="Basic and acidic residues" evidence="8">
    <location>
        <begin position="970"/>
        <end position="987"/>
    </location>
</feature>
<dbReference type="KEGG" id="kpin:30174930"/>
<evidence type="ECO:0000256" key="3">
    <source>
        <dbReference type="ARBA" id="ARBA00020733"/>
    </source>
</evidence>
<feature type="compositionally biased region" description="Basic residues" evidence="8">
    <location>
        <begin position="17"/>
        <end position="26"/>
    </location>
</feature>
<feature type="compositionally biased region" description="Pro residues" evidence="8">
    <location>
        <begin position="1020"/>
        <end position="1038"/>
    </location>
</feature>
<feature type="compositionally biased region" description="Low complexity" evidence="8">
    <location>
        <begin position="1369"/>
        <end position="1388"/>
    </location>
</feature>